<dbReference type="RefSeq" id="WP_344597726.1">
    <property type="nucleotide sequence ID" value="NZ_BAAARW010000043.1"/>
</dbReference>
<accession>A0ABN3KCB8</accession>
<dbReference type="Proteomes" id="UP001501231">
    <property type="component" value="Unassembled WGS sequence"/>
</dbReference>
<evidence type="ECO:0000259" key="2">
    <source>
        <dbReference type="Pfam" id="PF13111"/>
    </source>
</evidence>
<dbReference type="InterPro" id="IPR040496">
    <property type="entry name" value="MID_pPIWI_RE"/>
</dbReference>
<feature type="domain" description="pPIWI-RE module N-terminal" evidence="2">
    <location>
        <begin position="10"/>
        <end position="419"/>
    </location>
</feature>
<feature type="domain" description="Prokaryotic pPIWI-RE MID" evidence="3">
    <location>
        <begin position="483"/>
        <end position="622"/>
    </location>
</feature>
<evidence type="ECO:0000313" key="4">
    <source>
        <dbReference type="EMBL" id="GAA2455711.1"/>
    </source>
</evidence>
<organism evidence="4 5">
    <name type="scientific">Actinomadura vinacea</name>
    <dbReference type="NCBI Taxonomy" id="115336"/>
    <lineage>
        <taxon>Bacteria</taxon>
        <taxon>Bacillati</taxon>
        <taxon>Actinomycetota</taxon>
        <taxon>Actinomycetes</taxon>
        <taxon>Streptosporangiales</taxon>
        <taxon>Thermomonosporaceae</taxon>
        <taxon>Actinomadura</taxon>
    </lineage>
</organism>
<dbReference type="Pfam" id="PF13111">
    <property type="entry name" value="pPIWI_RE_X"/>
    <property type="match status" value="1"/>
</dbReference>
<evidence type="ECO:0000313" key="5">
    <source>
        <dbReference type="Proteomes" id="UP001501231"/>
    </source>
</evidence>
<feature type="domain" description="pPIWI-RE RNaseH" evidence="1">
    <location>
        <begin position="635"/>
        <end position="908"/>
    </location>
</feature>
<dbReference type="EMBL" id="BAAARW010000043">
    <property type="protein sequence ID" value="GAA2455711.1"/>
    <property type="molecule type" value="Genomic_DNA"/>
</dbReference>
<sequence>MEYPEIRSASYRPDPDRGGFKARMHTLALPADWELPIKNLYHHGMTSQKAERRKRIPTKAVNQVMRAVAPDLVSVDHSATFGTEQPWLYAATPYPTPIVNAFAAAWLRGLQQNPEDPESRRLLHKTFRLLETGALTWQESTVDLLENTVSDGGTVLPASHLFRLLPDVLAARITQLDPYEHQGERLSFRQVAGDARAGGAELMSWPPLTYESKNKKDDGTKRWRYSAYIRLSLRSTPFSEIPRIHLSTGIRRFVRGQVWMPTEDGVSVYLLPDESLIPRGPAPSRFSVAMIEWSRGTTNWRHGGPQGMLVGVSALQQLPPVERLVKEADHWIDGRHDGISVAVSHHTAMGHHAVGTGLMPSERRRLTEWAEQALLPDFLPVPNLRRSKVAQPAKKQLESHKSVPKKEIPEEELAAILTENKARDDRNGVLRRKRLAEALDGLPLIAIVLYQADGTRDRIIQAAEDSLTLSPHRVEQGPTRWVWSTDDLDIKIYAQPIGTLGGPLGRGDKPPAKGREHDQAIAARRTAVAAFVENLKEKAPGAKLALVELDGKEKFAKAKHRNDPKYAIRLGLADAGLVSQFLRPFDHDTEDPEDAEQDAVFRADAAWLDGLRQTGMRFVPLHTLSDAIPDQLNQLAFWLVKRRSDGPTNKAQFTPIAVLIRPGQKCIMGKTADMAEWVPYPELLLSLTGKITQADLKTEAQQSAATAAFVKKTLSMMRGNPTLVLTRAQNIRMRWPWLTNKGLIQDRIGFDRGPLQRISLIGKKLRVIRVADGDRDETAQWWGPAELVYKKHEGKQLGGTAKGLWTPEESNRIFYSSSDKPVSHTISREAAKLTPHVNEKGRSERRPTKNAWNPDLLELAVACLQPGDDPEKWAMFVHQQRFCDDYRDVLGLPLILHLTKLADQYALPQGDIETASPAQEEEQASEQMMIELDFE</sequence>
<dbReference type="InterPro" id="IPR024996">
    <property type="entry name" value="RNaseH_pPIWI_RE"/>
</dbReference>
<protein>
    <recommendedName>
        <fullName evidence="6">DUF3893 domain-containing protein</fullName>
    </recommendedName>
</protein>
<comment type="caution">
    <text evidence="4">The sequence shown here is derived from an EMBL/GenBank/DDBJ whole genome shotgun (WGS) entry which is preliminary data.</text>
</comment>
<dbReference type="Pfam" id="PF13032">
    <property type="entry name" value="RNaseH_pPIWI_RE"/>
    <property type="match status" value="1"/>
</dbReference>
<name>A0ABN3KCB8_9ACTN</name>
<dbReference type="Pfam" id="PF18157">
    <property type="entry name" value="MID_pPIWI_RE"/>
    <property type="match status" value="1"/>
</dbReference>
<reference evidence="4 5" key="1">
    <citation type="journal article" date="2019" name="Int. J. Syst. Evol. Microbiol.">
        <title>The Global Catalogue of Microorganisms (GCM) 10K type strain sequencing project: providing services to taxonomists for standard genome sequencing and annotation.</title>
        <authorList>
            <consortium name="The Broad Institute Genomics Platform"/>
            <consortium name="The Broad Institute Genome Sequencing Center for Infectious Disease"/>
            <person name="Wu L."/>
            <person name="Ma J."/>
        </authorList>
    </citation>
    <scope>NUCLEOTIDE SEQUENCE [LARGE SCALE GENOMIC DNA]</scope>
    <source>
        <strain evidence="4 5">JCM 3325</strain>
    </source>
</reference>
<proteinExistence type="predicted"/>
<dbReference type="InterPro" id="IPR025085">
    <property type="entry name" value="pPIWI_RE_X"/>
</dbReference>
<gene>
    <name evidence="4" type="ORF">GCM10010191_88680</name>
</gene>
<evidence type="ECO:0000259" key="1">
    <source>
        <dbReference type="Pfam" id="PF13032"/>
    </source>
</evidence>
<evidence type="ECO:0008006" key="6">
    <source>
        <dbReference type="Google" id="ProtNLM"/>
    </source>
</evidence>
<evidence type="ECO:0000259" key="3">
    <source>
        <dbReference type="Pfam" id="PF18157"/>
    </source>
</evidence>
<keyword evidence="5" id="KW-1185">Reference proteome</keyword>